<accession>A0A0F9L2M4</accession>
<dbReference type="GO" id="GO:0006567">
    <property type="term" value="P:L-threonine catabolic process"/>
    <property type="evidence" value="ECO:0007669"/>
    <property type="project" value="TreeGrafter"/>
</dbReference>
<feature type="domain" description="Tryptophan synthase beta chain-like PALP" evidence="5">
    <location>
        <begin position="3"/>
        <end position="196"/>
    </location>
</feature>
<dbReference type="Pfam" id="PF00291">
    <property type="entry name" value="PALP"/>
    <property type="match status" value="1"/>
</dbReference>
<feature type="non-terminal residue" evidence="6">
    <location>
        <position position="1"/>
    </location>
</feature>
<dbReference type="AlphaFoldDB" id="A0A0F9L2M4"/>
<dbReference type="GO" id="GO:0006565">
    <property type="term" value="P:L-serine catabolic process"/>
    <property type="evidence" value="ECO:0007669"/>
    <property type="project" value="TreeGrafter"/>
</dbReference>
<dbReference type="InterPro" id="IPR001926">
    <property type="entry name" value="TrpB-like_PALP"/>
</dbReference>
<dbReference type="GO" id="GO:0009097">
    <property type="term" value="P:isoleucine biosynthetic process"/>
    <property type="evidence" value="ECO:0007669"/>
    <property type="project" value="TreeGrafter"/>
</dbReference>
<keyword evidence="3" id="KW-0663">Pyridoxal phosphate</keyword>
<evidence type="ECO:0000256" key="1">
    <source>
        <dbReference type="ARBA" id="ARBA00001933"/>
    </source>
</evidence>
<name>A0A0F9L2M4_9ZZZZ</name>
<dbReference type="PANTHER" id="PTHR48078">
    <property type="entry name" value="THREONINE DEHYDRATASE, MITOCHONDRIAL-RELATED"/>
    <property type="match status" value="1"/>
</dbReference>
<evidence type="ECO:0000256" key="3">
    <source>
        <dbReference type="ARBA" id="ARBA00022898"/>
    </source>
</evidence>
<evidence type="ECO:0000256" key="2">
    <source>
        <dbReference type="ARBA" id="ARBA00010869"/>
    </source>
</evidence>
<sequence length="211" mass="22920">SKIKKYDVNIIQEGEFDTIEKKAREVSLKENLTYISPYNDIEIITGQGTIALEVFEEIAHVNSIIVPIGGGGLISGIALAAKSLDPNIELIGVQTKGASTMYESWKAGKIVYTKEFQTIAEGLLGGLELGALTFELIKEYVDRIILVDEDSVKSAISLLWKKEGQIVEGAGATTVACILEEKEIFAQKNVVAIISGGNIENSLFTEIIKRS</sequence>
<dbReference type="PANTHER" id="PTHR48078:SF6">
    <property type="entry name" value="L-THREONINE DEHYDRATASE CATABOLIC TDCB"/>
    <property type="match status" value="1"/>
</dbReference>
<keyword evidence="4" id="KW-0456">Lyase</keyword>
<dbReference type="InterPro" id="IPR050147">
    <property type="entry name" value="Ser/Thr_Dehydratase"/>
</dbReference>
<dbReference type="FunFam" id="3.40.50.1100:FF:000007">
    <property type="entry name" value="L-threonine dehydratase catabolic TdcB"/>
    <property type="match status" value="1"/>
</dbReference>
<comment type="similarity">
    <text evidence="2">Belongs to the serine/threonine dehydratase family.</text>
</comment>
<organism evidence="6">
    <name type="scientific">marine sediment metagenome</name>
    <dbReference type="NCBI Taxonomy" id="412755"/>
    <lineage>
        <taxon>unclassified sequences</taxon>
        <taxon>metagenomes</taxon>
        <taxon>ecological metagenomes</taxon>
    </lineage>
</organism>
<proteinExistence type="inferred from homology"/>
<gene>
    <name evidence="6" type="ORF">LCGC14_1331200</name>
</gene>
<evidence type="ECO:0000313" key="6">
    <source>
        <dbReference type="EMBL" id="KKM81306.1"/>
    </source>
</evidence>
<dbReference type="InterPro" id="IPR036052">
    <property type="entry name" value="TrpB-like_PALP_sf"/>
</dbReference>
<protein>
    <recommendedName>
        <fullName evidence="5">Tryptophan synthase beta chain-like PALP domain-containing protein</fullName>
    </recommendedName>
</protein>
<dbReference type="GO" id="GO:0003941">
    <property type="term" value="F:L-serine ammonia-lyase activity"/>
    <property type="evidence" value="ECO:0007669"/>
    <property type="project" value="TreeGrafter"/>
</dbReference>
<dbReference type="GO" id="GO:0004794">
    <property type="term" value="F:threonine deaminase activity"/>
    <property type="evidence" value="ECO:0007669"/>
    <property type="project" value="TreeGrafter"/>
</dbReference>
<dbReference type="SUPFAM" id="SSF53686">
    <property type="entry name" value="Tryptophan synthase beta subunit-like PLP-dependent enzymes"/>
    <property type="match status" value="1"/>
</dbReference>
<comment type="caution">
    <text evidence="6">The sequence shown here is derived from an EMBL/GenBank/DDBJ whole genome shotgun (WGS) entry which is preliminary data.</text>
</comment>
<evidence type="ECO:0000256" key="4">
    <source>
        <dbReference type="ARBA" id="ARBA00023239"/>
    </source>
</evidence>
<dbReference type="Gene3D" id="3.40.50.1100">
    <property type="match status" value="2"/>
</dbReference>
<evidence type="ECO:0000259" key="5">
    <source>
        <dbReference type="Pfam" id="PF00291"/>
    </source>
</evidence>
<dbReference type="EMBL" id="LAZR01008040">
    <property type="protein sequence ID" value="KKM81306.1"/>
    <property type="molecule type" value="Genomic_DNA"/>
</dbReference>
<comment type="cofactor">
    <cofactor evidence="1">
        <name>pyridoxal 5'-phosphate</name>
        <dbReference type="ChEBI" id="CHEBI:597326"/>
    </cofactor>
</comment>
<reference evidence="6" key="1">
    <citation type="journal article" date="2015" name="Nature">
        <title>Complex archaea that bridge the gap between prokaryotes and eukaryotes.</title>
        <authorList>
            <person name="Spang A."/>
            <person name="Saw J.H."/>
            <person name="Jorgensen S.L."/>
            <person name="Zaremba-Niedzwiedzka K."/>
            <person name="Martijn J."/>
            <person name="Lind A.E."/>
            <person name="van Eijk R."/>
            <person name="Schleper C."/>
            <person name="Guy L."/>
            <person name="Ettema T.J."/>
        </authorList>
    </citation>
    <scope>NUCLEOTIDE SEQUENCE</scope>
</reference>